<keyword evidence="3 6" id="KW-0378">Hydrolase</keyword>
<dbReference type="KEGG" id="stab:STABA_v1c05700"/>
<dbReference type="CDD" id="cd06262">
    <property type="entry name" value="metallo-hydrolase-like_MBL-fold"/>
    <property type="match status" value="1"/>
</dbReference>
<dbReference type="Gene3D" id="3.60.15.10">
    <property type="entry name" value="Ribonuclease Z/Hydroxyacylglutathione hydrolase-like"/>
    <property type="match status" value="1"/>
</dbReference>
<evidence type="ECO:0000256" key="1">
    <source>
        <dbReference type="ARBA" id="ARBA00001947"/>
    </source>
</evidence>
<sequence length="224" mass="26342">MIQVFTDNDFKDTNAYLIYNEKKQGILIDTAYERYKDIISFVKKNDINLTDVFITHGHFAHFYGINEICEILNIENVYIGRKDMIMLFDANKNTSILFTEGWCAKPLKNLKVIDKELELKINGFLIKTIASETHTDGSMIIEFPEIKCIFNGDTLFLHHDVIGPTNSLEEEKRILENIKWIFKNYSKGYSFFPGHFDYGFTIRDVLDKDNYIKKKYKRLINYSN</sequence>
<feature type="domain" description="Metallo-beta-lactamase" evidence="5">
    <location>
        <begin position="12"/>
        <end position="195"/>
    </location>
</feature>
<evidence type="ECO:0000259" key="5">
    <source>
        <dbReference type="SMART" id="SM00849"/>
    </source>
</evidence>
<evidence type="ECO:0000256" key="2">
    <source>
        <dbReference type="ARBA" id="ARBA00022723"/>
    </source>
</evidence>
<dbReference type="Pfam" id="PF00753">
    <property type="entry name" value="Lactamase_B"/>
    <property type="match status" value="1"/>
</dbReference>
<reference evidence="6 7" key="1">
    <citation type="submission" date="2019-11" db="EMBL/GenBank/DDBJ databases">
        <title>Complete genome sequence of Spiroplasma tabanidicola TAUS-1 (DSM 22603).</title>
        <authorList>
            <person name="Huang C.-T."/>
            <person name="Lin Y.-C."/>
            <person name="Kuo C.-H."/>
        </authorList>
    </citation>
    <scope>NUCLEOTIDE SEQUENCE [LARGE SCALE GENOMIC DNA]</scope>
    <source>
        <strain evidence="6 7">TAUS-1</strain>
    </source>
</reference>
<dbReference type="InterPro" id="IPR001279">
    <property type="entry name" value="Metallo-B-lactamas"/>
</dbReference>
<dbReference type="PANTHER" id="PTHR46233">
    <property type="entry name" value="HYDROXYACYLGLUTATHIONE HYDROLASE GLOC"/>
    <property type="match status" value="1"/>
</dbReference>
<gene>
    <name evidence="6" type="primary">gloB</name>
    <name evidence="6" type="ORF">STABA_v1c05700</name>
</gene>
<evidence type="ECO:0000256" key="4">
    <source>
        <dbReference type="ARBA" id="ARBA00022833"/>
    </source>
</evidence>
<dbReference type="EMBL" id="CP046276">
    <property type="protein sequence ID" value="QGS51933.1"/>
    <property type="molecule type" value="Genomic_DNA"/>
</dbReference>
<comment type="cofactor">
    <cofactor evidence="1">
        <name>Zn(2+)</name>
        <dbReference type="ChEBI" id="CHEBI:29105"/>
    </cofactor>
</comment>
<dbReference type="SUPFAM" id="SSF56281">
    <property type="entry name" value="Metallo-hydrolase/oxidoreductase"/>
    <property type="match status" value="1"/>
</dbReference>
<proteinExistence type="predicted"/>
<dbReference type="Proteomes" id="UP000424468">
    <property type="component" value="Chromosome"/>
</dbReference>
<evidence type="ECO:0000313" key="7">
    <source>
        <dbReference type="Proteomes" id="UP000424468"/>
    </source>
</evidence>
<name>A0A6I6CIN7_9MOLU</name>
<dbReference type="InterPro" id="IPR051453">
    <property type="entry name" value="MBL_Glyoxalase_II"/>
</dbReference>
<organism evidence="6 7">
    <name type="scientific">Spiroplasma tabanidicola</name>
    <dbReference type="NCBI Taxonomy" id="324079"/>
    <lineage>
        <taxon>Bacteria</taxon>
        <taxon>Bacillati</taxon>
        <taxon>Mycoplasmatota</taxon>
        <taxon>Mollicutes</taxon>
        <taxon>Entomoplasmatales</taxon>
        <taxon>Spiroplasmataceae</taxon>
        <taxon>Spiroplasma</taxon>
    </lineage>
</organism>
<protein>
    <submittedName>
        <fullName evidence="6">Hydroxyacylglutathione hydrolase</fullName>
    </submittedName>
</protein>
<keyword evidence="2" id="KW-0479">Metal-binding</keyword>
<dbReference type="RefSeq" id="WP_170264687.1">
    <property type="nucleotide sequence ID" value="NZ_CP046276.1"/>
</dbReference>
<dbReference type="PANTHER" id="PTHR46233:SF3">
    <property type="entry name" value="HYDROXYACYLGLUTATHIONE HYDROLASE GLOC"/>
    <property type="match status" value="1"/>
</dbReference>
<keyword evidence="4" id="KW-0862">Zinc</keyword>
<evidence type="ECO:0000313" key="6">
    <source>
        <dbReference type="EMBL" id="QGS51933.1"/>
    </source>
</evidence>
<dbReference type="AlphaFoldDB" id="A0A6I6CIN7"/>
<accession>A0A6I6CIN7</accession>
<dbReference type="GO" id="GO:0016787">
    <property type="term" value="F:hydrolase activity"/>
    <property type="evidence" value="ECO:0007669"/>
    <property type="project" value="UniProtKB-KW"/>
</dbReference>
<dbReference type="SMART" id="SM00849">
    <property type="entry name" value="Lactamase_B"/>
    <property type="match status" value="1"/>
</dbReference>
<dbReference type="InterPro" id="IPR036866">
    <property type="entry name" value="RibonucZ/Hydroxyglut_hydro"/>
</dbReference>
<dbReference type="GO" id="GO:0046872">
    <property type="term" value="F:metal ion binding"/>
    <property type="evidence" value="ECO:0007669"/>
    <property type="project" value="UniProtKB-KW"/>
</dbReference>
<evidence type="ECO:0000256" key="3">
    <source>
        <dbReference type="ARBA" id="ARBA00022801"/>
    </source>
</evidence>
<keyword evidence="7" id="KW-1185">Reference proteome</keyword>